<proteinExistence type="predicted"/>
<evidence type="ECO:0000313" key="2">
    <source>
        <dbReference type="Proteomes" id="UP000712600"/>
    </source>
</evidence>
<organism evidence="1 2">
    <name type="scientific">Brassica cretica</name>
    <name type="common">Mustard</name>
    <dbReference type="NCBI Taxonomy" id="69181"/>
    <lineage>
        <taxon>Eukaryota</taxon>
        <taxon>Viridiplantae</taxon>
        <taxon>Streptophyta</taxon>
        <taxon>Embryophyta</taxon>
        <taxon>Tracheophyta</taxon>
        <taxon>Spermatophyta</taxon>
        <taxon>Magnoliopsida</taxon>
        <taxon>eudicotyledons</taxon>
        <taxon>Gunneridae</taxon>
        <taxon>Pentapetalae</taxon>
        <taxon>rosids</taxon>
        <taxon>malvids</taxon>
        <taxon>Brassicales</taxon>
        <taxon>Brassicaceae</taxon>
        <taxon>Brassiceae</taxon>
        <taxon>Brassica</taxon>
    </lineage>
</organism>
<gene>
    <name evidence="1" type="ORF">F2Q69_00045649</name>
</gene>
<protein>
    <submittedName>
        <fullName evidence="1">Uncharacterized protein</fullName>
    </submittedName>
</protein>
<evidence type="ECO:0000313" key="1">
    <source>
        <dbReference type="EMBL" id="KAF3503542.1"/>
    </source>
</evidence>
<sequence length="58" mass="6377">MGGSFRSVFTGFWSRRVEACKAPRCRLGTRGIGSWAVADEISVDDEALRQRRGCTRGG</sequence>
<name>A0A8S9NHS8_BRACR</name>
<reference evidence="1" key="1">
    <citation type="submission" date="2019-12" db="EMBL/GenBank/DDBJ databases">
        <title>Genome sequencing and annotation of Brassica cretica.</title>
        <authorList>
            <person name="Studholme D.J."/>
            <person name="Sarris P."/>
        </authorList>
    </citation>
    <scope>NUCLEOTIDE SEQUENCE</scope>
    <source>
        <strain evidence="1">PFS-109/04</strain>
        <tissue evidence="1">Leaf</tissue>
    </source>
</reference>
<accession>A0A8S9NHS8</accession>
<dbReference type="EMBL" id="QGKX02001621">
    <property type="protein sequence ID" value="KAF3503542.1"/>
    <property type="molecule type" value="Genomic_DNA"/>
</dbReference>
<dbReference type="AlphaFoldDB" id="A0A8S9NHS8"/>
<dbReference type="Proteomes" id="UP000712600">
    <property type="component" value="Unassembled WGS sequence"/>
</dbReference>
<comment type="caution">
    <text evidence="1">The sequence shown here is derived from an EMBL/GenBank/DDBJ whole genome shotgun (WGS) entry which is preliminary data.</text>
</comment>